<dbReference type="PANTHER" id="PTHR10583">
    <property type="entry name" value="CHROMOGRANIN"/>
    <property type="match status" value="1"/>
</dbReference>
<organism evidence="3 4">
    <name type="scientific">Scomber scombrus</name>
    <name type="common">Atlantic mackerel</name>
    <name type="synonym">Scomber vernalis</name>
    <dbReference type="NCBI Taxonomy" id="13677"/>
    <lineage>
        <taxon>Eukaryota</taxon>
        <taxon>Metazoa</taxon>
        <taxon>Chordata</taxon>
        <taxon>Craniata</taxon>
        <taxon>Vertebrata</taxon>
        <taxon>Euteleostomi</taxon>
        <taxon>Actinopterygii</taxon>
        <taxon>Neopterygii</taxon>
        <taxon>Teleostei</taxon>
        <taxon>Neoteleostei</taxon>
        <taxon>Acanthomorphata</taxon>
        <taxon>Pelagiaria</taxon>
        <taxon>Scombriformes</taxon>
        <taxon>Scombridae</taxon>
        <taxon>Scomber</taxon>
    </lineage>
</organism>
<sequence>MIGRGLFILTILSNCVLSLPVTSSQLENEDVKVMKCIVEALADVLSRPHPMPVSEECQVTLKTDDRLVTILRHHNFLKELQEIAVHGSQERAQLLRDAGIPDQATQTPQTTDDAADRSMLEALGGPGERTILSQKRRAGNGDGEEEKDESLGDGESQEDSDIGGEVQAKRDNDEKPRSHVSESADDWSEGKAEKRQEEEVYEEKQEKSEENLEEENKTKKGAGSDEKRDATRRNSSKEKKFDDEDEEEKDKRSGLFSHKLEDKEEEQEEEEDEGEMKRGSREGLKRWTKRAKGLSLKKKAVGKDVQELNSQQEVPHHSKEVTEEDVVKKKKSPEEKELQMIARRAPEERRGSEEEGSASRKSEEPEIESLAAIESELENCHGKAHCVPYLTLNSARCFFLIHMLGGNSDLSSTLGAE</sequence>
<dbReference type="InterPro" id="IPR018054">
    <property type="entry name" value="Chromogranin_CS"/>
</dbReference>
<dbReference type="Proteomes" id="UP001314229">
    <property type="component" value="Unassembled WGS sequence"/>
</dbReference>
<feature type="compositionally biased region" description="Basic and acidic residues" evidence="1">
    <location>
        <begin position="167"/>
        <end position="242"/>
    </location>
</feature>
<protein>
    <submittedName>
        <fullName evidence="3">Chromogranin-A</fullName>
    </submittedName>
</protein>
<evidence type="ECO:0000313" key="4">
    <source>
        <dbReference type="Proteomes" id="UP001314229"/>
    </source>
</evidence>
<feature type="region of interest" description="Disordered" evidence="1">
    <location>
        <begin position="123"/>
        <end position="369"/>
    </location>
</feature>
<dbReference type="GO" id="GO:0046676">
    <property type="term" value="P:negative regulation of insulin secretion"/>
    <property type="evidence" value="ECO:0007669"/>
    <property type="project" value="TreeGrafter"/>
</dbReference>
<proteinExistence type="predicted"/>
<feature type="signal peptide" evidence="2">
    <location>
        <begin position="1"/>
        <end position="18"/>
    </location>
</feature>
<dbReference type="GO" id="GO:0086030">
    <property type="term" value="P:adenylate cyclase-activating adrenergic receptor signaling pathway involved in cardiac muscle relaxation"/>
    <property type="evidence" value="ECO:0007669"/>
    <property type="project" value="TreeGrafter"/>
</dbReference>
<dbReference type="GO" id="GO:0042742">
    <property type="term" value="P:defense response to bacterium"/>
    <property type="evidence" value="ECO:0007669"/>
    <property type="project" value="TreeGrafter"/>
</dbReference>
<gene>
    <name evidence="3" type="ORF">FSCOSCO3_A008623</name>
</gene>
<feature type="compositionally biased region" description="Acidic residues" evidence="1">
    <location>
        <begin position="142"/>
        <end position="162"/>
    </location>
</feature>
<evidence type="ECO:0000256" key="1">
    <source>
        <dbReference type="SAM" id="MobiDB-lite"/>
    </source>
</evidence>
<dbReference type="PROSITE" id="PS00422">
    <property type="entry name" value="GRANINS_1"/>
    <property type="match status" value="1"/>
</dbReference>
<feature type="compositionally biased region" description="Basic and acidic residues" evidence="1">
    <location>
        <begin position="249"/>
        <end position="262"/>
    </location>
</feature>
<keyword evidence="2" id="KW-0732">Signal</keyword>
<dbReference type="GO" id="GO:0033604">
    <property type="term" value="P:negative regulation of catecholamine secretion"/>
    <property type="evidence" value="ECO:0007669"/>
    <property type="project" value="TreeGrafter"/>
</dbReference>
<comment type="caution">
    <text evidence="3">The sequence shown here is derived from an EMBL/GenBank/DDBJ whole genome shotgun (WGS) entry which is preliminary data.</text>
</comment>
<keyword evidence="4" id="KW-1185">Reference proteome</keyword>
<feature type="compositionally biased region" description="Basic and acidic residues" evidence="1">
    <location>
        <begin position="314"/>
        <end position="364"/>
    </location>
</feature>
<feature type="compositionally biased region" description="Acidic residues" evidence="1">
    <location>
        <begin position="263"/>
        <end position="274"/>
    </location>
</feature>
<dbReference type="PRINTS" id="PR00659">
    <property type="entry name" value="CHROMOGRANIN"/>
</dbReference>
<feature type="chain" id="PRO_5043494536" evidence="2">
    <location>
        <begin position="19"/>
        <end position="417"/>
    </location>
</feature>
<dbReference type="AlphaFoldDB" id="A0AAV1NSP7"/>
<feature type="compositionally biased region" description="Basic residues" evidence="1">
    <location>
        <begin position="286"/>
        <end position="300"/>
    </location>
</feature>
<accession>A0AAV1NSP7</accession>
<dbReference type="PANTHER" id="PTHR10583:SF1">
    <property type="entry name" value="CHROMOGRANIN-A"/>
    <property type="match status" value="1"/>
</dbReference>
<dbReference type="GO" id="GO:0042583">
    <property type="term" value="C:chromaffin granule"/>
    <property type="evidence" value="ECO:0007669"/>
    <property type="project" value="TreeGrafter"/>
</dbReference>
<evidence type="ECO:0000256" key="2">
    <source>
        <dbReference type="SAM" id="SignalP"/>
    </source>
</evidence>
<evidence type="ECO:0000313" key="3">
    <source>
        <dbReference type="EMBL" id="CAK6962574.1"/>
    </source>
</evidence>
<dbReference type="InterPro" id="IPR001819">
    <property type="entry name" value="Chromogranin_AB"/>
</dbReference>
<name>A0AAV1NSP7_SCOSC</name>
<dbReference type="GO" id="GO:0005615">
    <property type="term" value="C:extracellular space"/>
    <property type="evidence" value="ECO:0007669"/>
    <property type="project" value="TreeGrafter"/>
</dbReference>
<reference evidence="3 4" key="1">
    <citation type="submission" date="2024-01" db="EMBL/GenBank/DDBJ databases">
        <authorList>
            <person name="Alioto T."/>
            <person name="Alioto T."/>
            <person name="Gomez Garrido J."/>
        </authorList>
    </citation>
    <scope>NUCLEOTIDE SEQUENCE [LARGE SCALE GENOMIC DNA]</scope>
</reference>
<dbReference type="EMBL" id="CAWUFR010000059">
    <property type="protein sequence ID" value="CAK6962574.1"/>
    <property type="molecule type" value="Genomic_DNA"/>
</dbReference>
<feature type="compositionally biased region" description="Basic and acidic residues" evidence="1">
    <location>
        <begin position="275"/>
        <end position="285"/>
    </location>
</feature>